<dbReference type="PROSITE" id="PS00213">
    <property type="entry name" value="LIPOCALIN"/>
    <property type="match status" value="1"/>
</dbReference>
<dbReference type="Pfam" id="PF00061">
    <property type="entry name" value="Lipocalin"/>
    <property type="match status" value="1"/>
</dbReference>
<evidence type="ECO:0000256" key="3">
    <source>
        <dbReference type="ARBA" id="ARBA00022448"/>
    </source>
</evidence>
<dbReference type="SUPFAM" id="SSF50814">
    <property type="entry name" value="Lipocalins"/>
    <property type="match status" value="1"/>
</dbReference>
<dbReference type="PRINTS" id="PR00179">
    <property type="entry name" value="LIPOCALIN"/>
</dbReference>
<dbReference type="Gene3D" id="2.40.128.20">
    <property type="match status" value="1"/>
</dbReference>
<dbReference type="GeneTree" id="ENSGT01050000244868"/>
<evidence type="ECO:0000313" key="11">
    <source>
        <dbReference type="Ensembl" id="ENSCPOP00000026239.1"/>
    </source>
</evidence>
<dbReference type="PANTHER" id="PTHR11430:SF13">
    <property type="entry name" value="NEUTROPHIL GELATINASE-ASSOCIATED LIPOCALIN"/>
    <property type="match status" value="1"/>
</dbReference>
<feature type="domain" description="Lipocalin/cytosolic fatty-acid binding" evidence="10">
    <location>
        <begin position="45"/>
        <end position="187"/>
    </location>
</feature>
<evidence type="ECO:0000256" key="1">
    <source>
        <dbReference type="ARBA" id="ARBA00004613"/>
    </source>
</evidence>
<dbReference type="Proteomes" id="UP000005447">
    <property type="component" value="Unassembled WGS sequence"/>
</dbReference>
<feature type="chain" id="PRO_5012899881" description="Lipocalin/cytosolic fatty-acid binding domain-containing protein" evidence="9">
    <location>
        <begin position="19"/>
        <end position="223"/>
    </location>
</feature>
<keyword evidence="4" id="KW-0964">Secreted</keyword>
<dbReference type="GO" id="GO:0005615">
    <property type="term" value="C:extracellular space"/>
    <property type="evidence" value="ECO:0007669"/>
    <property type="project" value="TreeGrafter"/>
</dbReference>
<dbReference type="EMBL" id="AAKN02030218">
    <property type="status" value="NOT_ANNOTATED_CDS"/>
    <property type="molecule type" value="Genomic_DNA"/>
</dbReference>
<dbReference type="InterPro" id="IPR002345">
    <property type="entry name" value="Lipocalin"/>
</dbReference>
<feature type="signal peptide" evidence="9">
    <location>
        <begin position="1"/>
        <end position="18"/>
    </location>
</feature>
<dbReference type="AlphaFoldDB" id="A0A286XLA9"/>
<evidence type="ECO:0000256" key="7">
    <source>
        <dbReference type="ARBA" id="ARBA00023180"/>
    </source>
</evidence>
<evidence type="ECO:0000256" key="5">
    <source>
        <dbReference type="ARBA" id="ARBA00022729"/>
    </source>
</evidence>
<evidence type="ECO:0000256" key="2">
    <source>
        <dbReference type="ARBA" id="ARBA00006889"/>
    </source>
</evidence>
<proteinExistence type="inferred from homology"/>
<name>A0A286XLA9_CAVPO</name>
<evidence type="ECO:0000256" key="6">
    <source>
        <dbReference type="ARBA" id="ARBA00023157"/>
    </source>
</evidence>
<comment type="similarity">
    <text evidence="2 8">Belongs to the calycin superfamily. Lipocalin family.</text>
</comment>
<sequence length="223" mass="25208">MALGLLWMGVSLFWALQAHVSLQLIVNPSLDIIPLQPDFKHDKFQGRWYAIGVAESDIHIATERQLEMFSTTFELIGNDSYSVTGLMPTEHGCDLWIRTFSPSVYPGEFTLSNMEAYNYIQNYTVRVVSTDYKNFGVMFMKMTKTVGVHVEITLYGRTKALSSQVKEDFVKFSKTVGFTNDNIIFTDPIGNDHLGRGEGDIGSVQVCCPNKQKRQDLVPSCHY</sequence>
<dbReference type="InterPro" id="IPR003087">
    <property type="entry name" value="LCN2/LCN12"/>
</dbReference>
<reference evidence="12" key="1">
    <citation type="journal article" date="2011" name="Nature">
        <title>A high-resolution map of human evolutionary constraint using 29 mammals.</title>
        <authorList>
            <person name="Lindblad-Toh K."/>
            <person name="Garber M."/>
            <person name="Zuk O."/>
            <person name="Lin M.F."/>
            <person name="Parker B.J."/>
            <person name="Washietl S."/>
            <person name="Kheradpour P."/>
            <person name="Ernst J."/>
            <person name="Jordan G."/>
            <person name="Mauceli E."/>
            <person name="Ward L.D."/>
            <person name="Lowe C.B."/>
            <person name="Holloway A.K."/>
            <person name="Clamp M."/>
            <person name="Gnerre S."/>
            <person name="Alfoldi J."/>
            <person name="Beal K."/>
            <person name="Chang J."/>
            <person name="Clawson H."/>
            <person name="Cuff J."/>
            <person name="Di Palma F."/>
            <person name="Fitzgerald S."/>
            <person name="Flicek P."/>
            <person name="Guttman M."/>
            <person name="Hubisz M.J."/>
            <person name="Jaffe D.B."/>
            <person name="Jungreis I."/>
            <person name="Kent W.J."/>
            <person name="Kostka D."/>
            <person name="Lara M."/>
            <person name="Martins A.L."/>
            <person name="Massingham T."/>
            <person name="Moltke I."/>
            <person name="Raney B.J."/>
            <person name="Rasmussen M.D."/>
            <person name="Robinson J."/>
            <person name="Stark A."/>
            <person name="Vilella A.J."/>
            <person name="Wen J."/>
            <person name="Xie X."/>
            <person name="Zody M.C."/>
            <person name="Baldwin J."/>
            <person name="Bloom T."/>
            <person name="Chin C.W."/>
            <person name="Heiman D."/>
            <person name="Nicol R."/>
            <person name="Nusbaum C."/>
            <person name="Young S."/>
            <person name="Wilkinson J."/>
            <person name="Worley K.C."/>
            <person name="Kovar C.L."/>
            <person name="Muzny D.M."/>
            <person name="Gibbs R.A."/>
            <person name="Cree A."/>
            <person name="Dihn H.H."/>
            <person name="Fowler G."/>
            <person name="Jhangiani S."/>
            <person name="Joshi V."/>
            <person name="Lee S."/>
            <person name="Lewis L.R."/>
            <person name="Nazareth L.V."/>
            <person name="Okwuonu G."/>
            <person name="Santibanez J."/>
            <person name="Warren W.C."/>
            <person name="Mardis E.R."/>
            <person name="Weinstock G.M."/>
            <person name="Wilson R.K."/>
            <person name="Delehaunty K."/>
            <person name="Dooling D."/>
            <person name="Fronik C."/>
            <person name="Fulton L."/>
            <person name="Fulton B."/>
            <person name="Graves T."/>
            <person name="Minx P."/>
            <person name="Sodergren E."/>
            <person name="Birney E."/>
            <person name="Margulies E.H."/>
            <person name="Herrero J."/>
            <person name="Green E.D."/>
            <person name="Haussler D."/>
            <person name="Siepel A."/>
            <person name="Goldman N."/>
            <person name="Pollard K.S."/>
            <person name="Pedersen J.S."/>
            <person name="Lander E.S."/>
            <person name="Kellis M."/>
        </authorList>
    </citation>
    <scope>NUCLEOTIDE SEQUENCE [LARGE SCALE GENOMIC DNA]</scope>
    <source>
        <strain evidence="12">2N</strain>
    </source>
</reference>
<dbReference type="PRINTS" id="PR01275">
    <property type="entry name" value="NGELATINASE"/>
</dbReference>
<dbReference type="InParanoid" id="A0A286XLA9"/>
<dbReference type="GO" id="GO:0036094">
    <property type="term" value="F:small molecule binding"/>
    <property type="evidence" value="ECO:0007669"/>
    <property type="project" value="InterPro"/>
</dbReference>
<evidence type="ECO:0000313" key="12">
    <source>
        <dbReference type="Proteomes" id="UP000005447"/>
    </source>
</evidence>
<dbReference type="InterPro" id="IPR012674">
    <property type="entry name" value="Calycin"/>
</dbReference>
<reference evidence="11" key="3">
    <citation type="submission" date="2025-09" db="UniProtKB">
        <authorList>
            <consortium name="Ensembl"/>
        </authorList>
    </citation>
    <scope>IDENTIFICATION</scope>
    <source>
        <strain evidence="11">2N</strain>
    </source>
</reference>
<evidence type="ECO:0000256" key="9">
    <source>
        <dbReference type="SAM" id="SignalP"/>
    </source>
</evidence>
<evidence type="ECO:0000256" key="4">
    <source>
        <dbReference type="ARBA" id="ARBA00022525"/>
    </source>
</evidence>
<dbReference type="Ensembl" id="ENSCPOT00000041338.1">
    <property type="protein sequence ID" value="ENSCPOP00000026239.1"/>
    <property type="gene ID" value="ENSCPOG00000038409.1"/>
</dbReference>
<dbReference type="VEuPathDB" id="HostDB:ENSCPOG00000038409"/>
<evidence type="ECO:0000256" key="8">
    <source>
        <dbReference type="RuleBase" id="RU003695"/>
    </source>
</evidence>
<reference evidence="11" key="2">
    <citation type="submission" date="2025-08" db="UniProtKB">
        <authorList>
            <consortium name="Ensembl"/>
        </authorList>
    </citation>
    <scope>IDENTIFICATION</scope>
    <source>
        <strain evidence="11">2N</strain>
    </source>
</reference>
<keyword evidence="5 9" id="KW-0732">Signal</keyword>
<dbReference type="InterPro" id="IPR022272">
    <property type="entry name" value="Lipocalin_CS"/>
</dbReference>
<comment type="subcellular location">
    <subcellularLocation>
        <location evidence="1">Secreted</location>
    </subcellularLocation>
</comment>
<dbReference type="InterPro" id="IPR000566">
    <property type="entry name" value="Lipocln_cytosolic_FA-bd_dom"/>
</dbReference>
<organism evidence="11 12">
    <name type="scientific">Cavia porcellus</name>
    <name type="common">Guinea pig</name>
    <dbReference type="NCBI Taxonomy" id="10141"/>
    <lineage>
        <taxon>Eukaryota</taxon>
        <taxon>Metazoa</taxon>
        <taxon>Chordata</taxon>
        <taxon>Craniata</taxon>
        <taxon>Vertebrata</taxon>
        <taxon>Euteleostomi</taxon>
        <taxon>Mammalia</taxon>
        <taxon>Eutheria</taxon>
        <taxon>Euarchontoglires</taxon>
        <taxon>Glires</taxon>
        <taxon>Rodentia</taxon>
        <taxon>Hystricomorpha</taxon>
        <taxon>Caviidae</taxon>
        <taxon>Cavia</taxon>
    </lineage>
</organism>
<dbReference type="STRING" id="10141.ENSCPOP00000026239"/>
<protein>
    <recommendedName>
        <fullName evidence="10">Lipocalin/cytosolic fatty-acid binding domain-containing protein</fullName>
    </recommendedName>
</protein>
<dbReference type="PANTHER" id="PTHR11430">
    <property type="entry name" value="LIPOCALIN"/>
    <property type="match status" value="1"/>
</dbReference>
<accession>A0A286XLA9</accession>
<keyword evidence="12" id="KW-1185">Reference proteome</keyword>
<keyword evidence="7" id="KW-0325">Glycoprotein</keyword>
<evidence type="ECO:0000259" key="10">
    <source>
        <dbReference type="Pfam" id="PF00061"/>
    </source>
</evidence>
<keyword evidence="6" id="KW-1015">Disulfide bond</keyword>
<keyword evidence="3" id="KW-0813">Transport</keyword>